<dbReference type="EMBL" id="KZ293424">
    <property type="protein sequence ID" value="PBK71437.1"/>
    <property type="molecule type" value="Genomic_DNA"/>
</dbReference>
<evidence type="ECO:0000313" key="1">
    <source>
        <dbReference type="EMBL" id="PBK71437.1"/>
    </source>
</evidence>
<dbReference type="Proteomes" id="UP000218334">
    <property type="component" value="Unassembled WGS sequence"/>
</dbReference>
<dbReference type="AlphaFoldDB" id="A0A2H3C3Q8"/>
<evidence type="ECO:0000313" key="2">
    <source>
        <dbReference type="Proteomes" id="UP000218334"/>
    </source>
</evidence>
<reference evidence="2" key="1">
    <citation type="journal article" date="2017" name="Nat. Ecol. Evol.">
        <title>Genome expansion and lineage-specific genetic innovations in the forest pathogenic fungi Armillaria.</title>
        <authorList>
            <person name="Sipos G."/>
            <person name="Prasanna A.N."/>
            <person name="Walter M.C."/>
            <person name="O'Connor E."/>
            <person name="Balint B."/>
            <person name="Krizsan K."/>
            <person name="Kiss B."/>
            <person name="Hess J."/>
            <person name="Varga T."/>
            <person name="Slot J."/>
            <person name="Riley R."/>
            <person name="Boka B."/>
            <person name="Rigling D."/>
            <person name="Barry K."/>
            <person name="Lee J."/>
            <person name="Mihaltcheva S."/>
            <person name="LaButti K."/>
            <person name="Lipzen A."/>
            <person name="Waldron R."/>
            <person name="Moloney N.M."/>
            <person name="Sperisen C."/>
            <person name="Kredics L."/>
            <person name="Vagvoelgyi C."/>
            <person name="Patrignani A."/>
            <person name="Fitzpatrick D."/>
            <person name="Nagy I."/>
            <person name="Doyle S."/>
            <person name="Anderson J.B."/>
            <person name="Grigoriev I.V."/>
            <person name="Gueldener U."/>
            <person name="Muensterkoetter M."/>
            <person name="Nagy L.G."/>
        </authorList>
    </citation>
    <scope>NUCLEOTIDE SEQUENCE [LARGE SCALE GENOMIC DNA]</scope>
    <source>
        <strain evidence="2">28-4</strain>
    </source>
</reference>
<organism evidence="1 2">
    <name type="scientific">Armillaria solidipes</name>
    <dbReference type="NCBI Taxonomy" id="1076256"/>
    <lineage>
        <taxon>Eukaryota</taxon>
        <taxon>Fungi</taxon>
        <taxon>Dikarya</taxon>
        <taxon>Basidiomycota</taxon>
        <taxon>Agaricomycotina</taxon>
        <taxon>Agaricomycetes</taxon>
        <taxon>Agaricomycetidae</taxon>
        <taxon>Agaricales</taxon>
        <taxon>Marasmiineae</taxon>
        <taxon>Physalacriaceae</taxon>
        <taxon>Armillaria</taxon>
    </lineage>
</organism>
<protein>
    <submittedName>
        <fullName evidence="1">Uncharacterized protein</fullName>
    </submittedName>
</protein>
<sequence>MWDCERGAQSTRQWGSLAESGRLAEGSYMLSSVGYSQFAVVAWARDELGGESFTGSSQGETAATIGFPSIENGGEGLTVIVRSMEGVGCGGDEHRASSSSAAVLMTLGEEMSLIVVIPHVNNGGCMKEGGDLGPEASGRDQCWIQEGVAAAGLIIMCGRLAPMSMRGVQGRGWGDGAGIRGNGWWESLSSSSYSITLVVTVSCGRHM</sequence>
<name>A0A2H3C3Q8_9AGAR</name>
<proteinExistence type="predicted"/>
<keyword evidence="2" id="KW-1185">Reference proteome</keyword>
<gene>
    <name evidence="1" type="ORF">ARMSODRAFT_973853</name>
</gene>
<accession>A0A2H3C3Q8</accession>